<dbReference type="Pfam" id="PF04388">
    <property type="entry name" value="Hamartin"/>
    <property type="match status" value="1"/>
</dbReference>
<feature type="region of interest" description="Disordered" evidence="2">
    <location>
        <begin position="668"/>
        <end position="687"/>
    </location>
</feature>
<evidence type="ECO:0000313" key="4">
    <source>
        <dbReference type="Proteomes" id="UP000218231"/>
    </source>
</evidence>
<feature type="compositionally biased region" description="Polar residues" evidence="2">
    <location>
        <begin position="1305"/>
        <end position="1324"/>
    </location>
</feature>
<dbReference type="PANTHER" id="PTHR15154">
    <property type="entry name" value="HAMARTIN"/>
    <property type="match status" value="1"/>
</dbReference>
<accession>A0A2A2L6E9</accession>
<organism evidence="3 4">
    <name type="scientific">Diploscapter pachys</name>
    <dbReference type="NCBI Taxonomy" id="2018661"/>
    <lineage>
        <taxon>Eukaryota</taxon>
        <taxon>Metazoa</taxon>
        <taxon>Ecdysozoa</taxon>
        <taxon>Nematoda</taxon>
        <taxon>Chromadorea</taxon>
        <taxon>Rhabditida</taxon>
        <taxon>Rhabditina</taxon>
        <taxon>Rhabditomorpha</taxon>
        <taxon>Rhabditoidea</taxon>
        <taxon>Rhabditidae</taxon>
        <taxon>Diploscapter</taxon>
    </lineage>
</organism>
<feature type="region of interest" description="Disordered" evidence="2">
    <location>
        <begin position="1276"/>
        <end position="1328"/>
    </location>
</feature>
<dbReference type="EMBL" id="LIAE01007133">
    <property type="protein sequence ID" value="PAV81733.1"/>
    <property type="molecule type" value="Genomic_DNA"/>
</dbReference>
<comment type="caution">
    <text evidence="3">The sequence shown here is derived from an EMBL/GenBank/DDBJ whole genome shotgun (WGS) entry which is preliminary data.</text>
</comment>
<reference evidence="3 4" key="1">
    <citation type="journal article" date="2017" name="Curr. Biol.">
        <title>Genome architecture and evolution of a unichromosomal asexual nematode.</title>
        <authorList>
            <person name="Fradin H."/>
            <person name="Zegar C."/>
            <person name="Gutwein M."/>
            <person name="Lucas J."/>
            <person name="Kovtun M."/>
            <person name="Corcoran D."/>
            <person name="Baugh L.R."/>
            <person name="Kiontke K."/>
            <person name="Gunsalus K."/>
            <person name="Fitch D.H."/>
            <person name="Piano F."/>
        </authorList>
    </citation>
    <scope>NUCLEOTIDE SEQUENCE [LARGE SCALE GENOMIC DNA]</scope>
    <source>
        <strain evidence="3">PF1309</strain>
    </source>
</reference>
<feature type="coiled-coil region" evidence="1">
    <location>
        <begin position="290"/>
        <end position="570"/>
    </location>
</feature>
<dbReference type="OrthoDB" id="6022054at2759"/>
<dbReference type="Proteomes" id="UP000218231">
    <property type="component" value="Unassembled WGS sequence"/>
</dbReference>
<feature type="region of interest" description="Disordered" evidence="2">
    <location>
        <begin position="222"/>
        <end position="248"/>
    </location>
</feature>
<feature type="region of interest" description="Disordered" evidence="2">
    <location>
        <begin position="1150"/>
        <end position="1170"/>
    </location>
</feature>
<feature type="compositionally biased region" description="Basic and acidic residues" evidence="2">
    <location>
        <begin position="1368"/>
        <end position="1378"/>
    </location>
</feature>
<evidence type="ECO:0000256" key="2">
    <source>
        <dbReference type="SAM" id="MobiDB-lite"/>
    </source>
</evidence>
<protein>
    <submittedName>
        <fullName evidence="3">Uncharacterized protein</fullName>
    </submittedName>
</protein>
<evidence type="ECO:0000256" key="1">
    <source>
        <dbReference type="SAM" id="Coils"/>
    </source>
</evidence>
<feature type="coiled-coil region" evidence="1">
    <location>
        <begin position="1662"/>
        <end position="1846"/>
    </location>
</feature>
<feature type="compositionally biased region" description="Acidic residues" evidence="2">
    <location>
        <begin position="1952"/>
        <end position="1961"/>
    </location>
</feature>
<feature type="region of interest" description="Disordered" evidence="2">
    <location>
        <begin position="1945"/>
        <end position="1977"/>
    </location>
</feature>
<keyword evidence="1" id="KW-0175">Coiled coil</keyword>
<gene>
    <name evidence="3" type="ORF">WR25_02105</name>
</gene>
<keyword evidence="4" id="KW-1185">Reference proteome</keyword>
<dbReference type="STRING" id="2018661.A0A2A2L6E9"/>
<evidence type="ECO:0000313" key="3">
    <source>
        <dbReference type="EMBL" id="PAV81733.1"/>
    </source>
</evidence>
<name>A0A2A2L6E9_9BILA</name>
<dbReference type="GO" id="GO:0033596">
    <property type="term" value="C:TSC1-TSC2 complex"/>
    <property type="evidence" value="ECO:0007669"/>
    <property type="project" value="TreeGrafter"/>
</dbReference>
<proteinExistence type="predicted"/>
<feature type="compositionally biased region" description="Polar residues" evidence="2">
    <location>
        <begin position="1387"/>
        <end position="1403"/>
    </location>
</feature>
<dbReference type="GO" id="GO:0051726">
    <property type="term" value="P:regulation of cell cycle"/>
    <property type="evidence" value="ECO:0007669"/>
    <property type="project" value="TreeGrafter"/>
</dbReference>
<dbReference type="GO" id="GO:0032007">
    <property type="term" value="P:negative regulation of TOR signaling"/>
    <property type="evidence" value="ECO:0007669"/>
    <property type="project" value="TreeGrafter"/>
</dbReference>
<dbReference type="PANTHER" id="PTHR15154:SF2">
    <property type="entry name" value="HAMARTIN"/>
    <property type="match status" value="1"/>
</dbReference>
<dbReference type="InterPro" id="IPR007483">
    <property type="entry name" value="Hamartin"/>
</dbReference>
<sequence length="1977" mass="225644">MSALIVFAFTIFDVDNLFFFQNKRVRLGCTEEPNGTGQRLQQGHIGNCKWKEEDKFGWFGQLIFCNVFQSSNCSNLSKKLKRNELVNRLARKRCGNLQEASALVQLWIVHLPLVIKHVYGRQSIVQFRDDYDSPFKVYADLLDLLDRKQHGLVPALDVERAAQGDSFEIAKFMIGLLTDLRTQMGDSVERIIQAEDAGGKLAPVFSAIESMCEGDAWWSGLGSGRSLPPQPDSPLQPVASSPTRSDDSFSASAAISHYFTPSEKSTRRPFLAKKPSLADLAIGISPKSKQQQAESQLRLRENEADALQVELEQLRNANAKYEAQKREYNKLLEEKRDEKSRREKAENELENVQIELNKARERAMELERKQCELLKEMKLKDAERQRYEQAVTRIEEEKQRKDEEICQLNRKYRDQCDFYLAKEQECNTLQNKLDSLSKLFRENELLLKEQLADSQMKIEQMKRQMEAQIEEYLRESSENTGIIGALGRQIEDKQTIIDKLQDEQRKAKEELKIATAKHKGEMSEMETRINELTVAIREKTGEIEQLMKRVEELERGRDEDAEEMKALRKKAEEVPKQQDNRRKTTYKIDEGLRKIVYSSFDLYDDATDIDSSSMDTFRQLPPSDTVSIATTLLQSASSQTSLLSTDTVSVASAAEAAVTPATPRPAAVRLEFSPPKPKPLSQSLAASQRSCTLPMPTPFSRPPSTSSLLPPRPASANHWFTEKKEKPLPNMIVDRERLEELKNRNKKIPPALRSSYAVELCNTSSPSSDENNVKQLNAAIPRQPLKPLHEQLVMMNSQKSAKTVDINKQIRYLESLDARASQDARQALTCLISTGNGIAEIVRYYSDSKSERALDLLLSVQDPNDKKLLDTIAEQMKANSEQIVPMLVLLGQLVQATPSWTPKIPSHQLFRFIIDQITNPQKRPANTRICLSVLFFITQLLPYCSNLDSAVLVLLFKTFIASCNCYRIRTQALQQRRHPNEASNISPEQEKANREMQIADLLHLALAIIRYFQILYGIYPQNFLSYLRTFFSSRDRDRDNLFDMVVEPLLNTVRMHPYLITMSKESEMAKDRWNKKEPHDFLHDCRRVVICEIPPHGHNIGNLLEACSEPDSPPAINPNRFSLLFRSNDESSESSFFTQADDRIMESLNTPPGSAIHTPTKRRSCTNDVGSRGNEEIIRHRSVSGQNIETSSINRSSSTSFRLSFSNLTNTFRKSSNRRRRINIRENELKFAKKFRNRADPRRNEVVEVSGKGQDDYDLTMSEVTDECEEALKVDFSIGPPPQANQTPFSSKAPPPYSPSKLPSDTSSIQSSSAFPRPPSNSRSIGERNLMRLSESDLREPGLRLAQAANAAVRERAQTTMQSGRFAVERADNEDARSRASSMRPLTPSSTLTPEGRTGTMSTAIGKDSETWDSRSGLDGGSDALGLMPNMLDVTVDGGNAASARHTSVATLMKRLNRQRFVSECPNERAGNCVNEDIAWNKYQGRVPVKIGSTTLMLRSLSLPDVSGTAFTKDEIKFLPDVIKPSRQENLDIDTLFPYRKLISYPTKQQLNDFEVKLEADHETQRKEYMIRSKEYHGCLKNLGLADKLPGKIYDDLSHITRHVDKDKALEVLRTRLLLVNQHLLYERSCRLLHANRNRRLFGRIKMQKITETELKNLKESLYAANSEKDELVSAIKELRKNRLTENQRRQTWESDVKERVRNLETQLEQAKLELNLANNRKNEAEQSEKELRNEIDNYRRTEEDALVRLEMHKKMAAKMDEKTEELRLAHVDNQQLRDQLSMNADLIDERLKAKGNEGKLQKEIEAMKLQLEKMRVERDSYRMKLEQNSDKLMRLEQERDGEIQRGKELKSMLDRAGRLLDIQNDAAEQKFLSLQLVTRRQEEQISSLYEEIERLRDKRAGGVGDDEEEAATGKKIIVRRSVMPIEVRSYESSIPEYFSLALAHSSAKSDETEEQNEVDETGGSQAARSEFDNIDM</sequence>
<feature type="region of interest" description="Disordered" evidence="2">
    <location>
        <begin position="1368"/>
        <end position="1420"/>
    </location>
</feature>